<protein>
    <recommendedName>
        <fullName evidence="5">glycine oxidase</fullName>
        <ecNumber evidence="5">1.4.3.19</ecNumber>
    </recommendedName>
</protein>
<dbReference type="NCBIfam" id="TIGR02352">
    <property type="entry name" value="thiamin_ThiO"/>
    <property type="match status" value="1"/>
</dbReference>
<dbReference type="PANTHER" id="PTHR13847">
    <property type="entry name" value="SARCOSINE DEHYDROGENASE-RELATED"/>
    <property type="match status" value="1"/>
</dbReference>
<evidence type="ECO:0000313" key="7">
    <source>
        <dbReference type="EMBL" id="MBA9028273.1"/>
    </source>
</evidence>
<dbReference type="Pfam" id="PF01266">
    <property type="entry name" value="DAO"/>
    <property type="match status" value="1"/>
</dbReference>
<dbReference type="SUPFAM" id="SSF54373">
    <property type="entry name" value="FAD-linked reductases, C-terminal domain"/>
    <property type="match status" value="1"/>
</dbReference>
<evidence type="ECO:0000256" key="2">
    <source>
        <dbReference type="ARBA" id="ARBA00022977"/>
    </source>
</evidence>
<evidence type="ECO:0000313" key="8">
    <source>
        <dbReference type="Proteomes" id="UP000626697"/>
    </source>
</evidence>
<sequence>MRSIYDAIVVGGGVIGGSIAYHLAKRGKQVLLLEKDRLACQASSAAAGMLGAQAELSASNPLLPLAKKSREMFPTLSAELKEFSGIDIEFINKGLLKVALTNEQETELKNLINSQSWTGEEEWLSTTEIKKIEPLISDDIRGAMYIPRDGQVSPYHLSIAFAKSAAMLGAEIKEFIQVRDLLFEDNRVKGVYTNEGEFFSENVIVASGTWSKFLLEKVGVKIDTYPIKGECFSIMTHRPLLEKTIFSHGCYLVPKIGGRIIVGATEKPHTFDQRVSIDGISALMEKAKRLLPAIKDTEFERAWAGLRPQTGDGLPYIDEHPEFHGLFIATGHYRNGILLSPITGQIVADLVERNASSECSAFRVDRTYQINY</sequence>
<dbReference type="EC" id="1.4.3.19" evidence="5"/>
<gene>
    <name evidence="7" type="ORF">HNP81_003593</name>
</gene>
<accession>A0ABR6CUE0</accession>
<evidence type="ECO:0000256" key="1">
    <source>
        <dbReference type="ARBA" id="ARBA00004948"/>
    </source>
</evidence>
<evidence type="ECO:0000256" key="4">
    <source>
        <dbReference type="ARBA" id="ARBA00049872"/>
    </source>
</evidence>
<name>A0ABR6CUE0_9BACI</name>
<proteinExistence type="predicted"/>
<feature type="domain" description="FAD dependent oxidoreductase" evidence="6">
    <location>
        <begin position="6"/>
        <end position="350"/>
    </location>
</feature>
<comment type="caution">
    <text evidence="7">The sequence shown here is derived from an EMBL/GenBank/DDBJ whole genome shotgun (WGS) entry which is preliminary data.</text>
</comment>
<comment type="pathway">
    <text evidence="1">Cofactor biosynthesis; thiamine diphosphate biosynthesis.</text>
</comment>
<evidence type="ECO:0000259" key="6">
    <source>
        <dbReference type="Pfam" id="PF01266"/>
    </source>
</evidence>
<dbReference type="PANTHER" id="PTHR13847:SF289">
    <property type="entry name" value="GLYCINE OXIDASE"/>
    <property type="match status" value="1"/>
</dbReference>
<evidence type="ECO:0000256" key="5">
    <source>
        <dbReference type="ARBA" id="ARBA00050018"/>
    </source>
</evidence>
<dbReference type="GO" id="GO:0043799">
    <property type="term" value="F:glycine oxidase activity"/>
    <property type="evidence" value="ECO:0007669"/>
    <property type="project" value="UniProtKB-EC"/>
</dbReference>
<dbReference type="SUPFAM" id="SSF51905">
    <property type="entry name" value="FAD/NAD(P)-binding domain"/>
    <property type="match status" value="1"/>
</dbReference>
<dbReference type="RefSeq" id="WP_182503428.1">
    <property type="nucleotide sequence ID" value="NZ_JACJHX010000013.1"/>
</dbReference>
<dbReference type="Proteomes" id="UP000626697">
    <property type="component" value="Unassembled WGS sequence"/>
</dbReference>
<keyword evidence="8" id="KW-1185">Reference proteome</keyword>
<reference evidence="7 8" key="1">
    <citation type="submission" date="2020-08" db="EMBL/GenBank/DDBJ databases">
        <title>Genomic Encyclopedia of Type Strains, Phase IV (KMG-IV): sequencing the most valuable type-strain genomes for metagenomic binning, comparative biology and taxonomic classification.</title>
        <authorList>
            <person name="Goeker M."/>
        </authorList>
    </citation>
    <scope>NUCLEOTIDE SEQUENCE [LARGE SCALE GENOMIC DNA]</scope>
    <source>
        <strain evidence="7 8">DSM 105481</strain>
    </source>
</reference>
<dbReference type="EMBL" id="JACJHX010000013">
    <property type="protein sequence ID" value="MBA9028273.1"/>
    <property type="molecule type" value="Genomic_DNA"/>
</dbReference>
<comment type="catalytic activity">
    <reaction evidence="4">
        <text>glycine + O2 + H2O = glyoxylate + H2O2 + NH4(+)</text>
        <dbReference type="Rhea" id="RHEA:11532"/>
        <dbReference type="ChEBI" id="CHEBI:15377"/>
        <dbReference type="ChEBI" id="CHEBI:15379"/>
        <dbReference type="ChEBI" id="CHEBI:16240"/>
        <dbReference type="ChEBI" id="CHEBI:28938"/>
        <dbReference type="ChEBI" id="CHEBI:36655"/>
        <dbReference type="ChEBI" id="CHEBI:57305"/>
        <dbReference type="EC" id="1.4.3.19"/>
    </reaction>
</comment>
<keyword evidence="3 7" id="KW-0560">Oxidoreductase</keyword>
<dbReference type="InterPro" id="IPR036188">
    <property type="entry name" value="FAD/NAD-bd_sf"/>
</dbReference>
<evidence type="ECO:0000256" key="3">
    <source>
        <dbReference type="ARBA" id="ARBA00023002"/>
    </source>
</evidence>
<keyword evidence="2" id="KW-0784">Thiamine biosynthesis</keyword>
<dbReference type="Gene3D" id="3.50.50.60">
    <property type="entry name" value="FAD/NAD(P)-binding domain"/>
    <property type="match status" value="1"/>
</dbReference>
<dbReference type="Gene3D" id="3.30.9.10">
    <property type="entry name" value="D-Amino Acid Oxidase, subunit A, domain 2"/>
    <property type="match status" value="1"/>
</dbReference>
<dbReference type="InterPro" id="IPR012727">
    <property type="entry name" value="Gly_oxidase_ThiO"/>
</dbReference>
<dbReference type="InterPro" id="IPR006076">
    <property type="entry name" value="FAD-dep_OxRdtase"/>
</dbReference>
<organism evidence="7 8">
    <name type="scientific">Peribacillus huizhouensis</name>
    <dbReference type="NCBI Taxonomy" id="1501239"/>
    <lineage>
        <taxon>Bacteria</taxon>
        <taxon>Bacillati</taxon>
        <taxon>Bacillota</taxon>
        <taxon>Bacilli</taxon>
        <taxon>Bacillales</taxon>
        <taxon>Bacillaceae</taxon>
        <taxon>Peribacillus</taxon>
    </lineage>
</organism>